<keyword evidence="2" id="KW-0378">Hydrolase</keyword>
<dbReference type="InterPro" id="IPR050266">
    <property type="entry name" value="AB_hydrolase_sf"/>
</dbReference>
<dbReference type="GO" id="GO:0047372">
    <property type="term" value="F:monoacylglycerol lipase activity"/>
    <property type="evidence" value="ECO:0007669"/>
    <property type="project" value="TreeGrafter"/>
</dbReference>
<evidence type="ECO:0000259" key="1">
    <source>
        <dbReference type="Pfam" id="PF12697"/>
    </source>
</evidence>
<dbReference type="PANTHER" id="PTHR43798:SF5">
    <property type="entry name" value="MONOACYLGLYCEROL LIPASE ABHD6"/>
    <property type="match status" value="1"/>
</dbReference>
<sequence>MKHYYFLTGGGANRFDAADLVHFLGKEVSVIELPGHGLEREQIVSSLEELRDWFTGKIDATSDGVLIAHSMGANLAPYLAKTCPSITSLILLDGGYYDFDQILPLEEEVIETHSYFDQMVFERQEDYRNLLKENAPYWSDHLEAAAKESLRLENGRYCLNINQTSFFHLLRLQRECQGTLADLTCQTLLIPQTLDCPAWKTNMLQAVPSPIVIDRQIQCGHSPHTEKPEQTAQVILDFLEAPI</sequence>
<dbReference type="RefSeq" id="WP_168548307.1">
    <property type="nucleotide sequence ID" value="NZ_JAAXPR010000002.1"/>
</dbReference>
<evidence type="ECO:0000313" key="2">
    <source>
        <dbReference type="EMBL" id="NKZ19551.1"/>
    </source>
</evidence>
<dbReference type="InterPro" id="IPR000073">
    <property type="entry name" value="AB_hydrolase_1"/>
</dbReference>
<reference evidence="2 3" key="1">
    <citation type="submission" date="2020-04" db="EMBL/GenBank/DDBJ databases">
        <title>MicrobeNet Type strains.</title>
        <authorList>
            <person name="Nicholson A.C."/>
        </authorList>
    </citation>
    <scope>NUCLEOTIDE SEQUENCE [LARGE SCALE GENOMIC DNA]</scope>
    <source>
        <strain evidence="2 3">CCUG 69612</strain>
    </source>
</reference>
<comment type="caution">
    <text evidence="2">The sequence shown here is derived from an EMBL/GenBank/DDBJ whole genome shotgun (WGS) entry which is preliminary data.</text>
</comment>
<name>A0A7X6MX47_9STRE</name>
<dbReference type="GO" id="GO:0016020">
    <property type="term" value="C:membrane"/>
    <property type="evidence" value="ECO:0007669"/>
    <property type="project" value="TreeGrafter"/>
</dbReference>
<proteinExistence type="predicted"/>
<dbReference type="Gene3D" id="3.40.50.1820">
    <property type="entry name" value="alpha/beta hydrolase"/>
    <property type="match status" value="1"/>
</dbReference>
<dbReference type="EMBL" id="JAAXPR010000002">
    <property type="protein sequence ID" value="NKZ19551.1"/>
    <property type="molecule type" value="Genomic_DNA"/>
</dbReference>
<dbReference type="PANTHER" id="PTHR43798">
    <property type="entry name" value="MONOACYLGLYCEROL LIPASE"/>
    <property type="match status" value="1"/>
</dbReference>
<keyword evidence="3" id="KW-1185">Reference proteome</keyword>
<dbReference type="SUPFAM" id="SSF53474">
    <property type="entry name" value="alpha/beta-Hydrolases"/>
    <property type="match status" value="1"/>
</dbReference>
<dbReference type="InterPro" id="IPR029058">
    <property type="entry name" value="AB_hydrolase_fold"/>
</dbReference>
<accession>A0A7X6MX47</accession>
<dbReference type="Pfam" id="PF12697">
    <property type="entry name" value="Abhydrolase_6"/>
    <property type="match status" value="1"/>
</dbReference>
<protein>
    <submittedName>
        <fullName evidence="2">Alpha/beta hydrolase</fullName>
    </submittedName>
</protein>
<dbReference type="Proteomes" id="UP000522720">
    <property type="component" value="Unassembled WGS sequence"/>
</dbReference>
<feature type="domain" description="AB hydrolase-1" evidence="1">
    <location>
        <begin position="15"/>
        <end position="233"/>
    </location>
</feature>
<gene>
    <name evidence="2" type="ORF">HF992_01555</name>
</gene>
<evidence type="ECO:0000313" key="3">
    <source>
        <dbReference type="Proteomes" id="UP000522720"/>
    </source>
</evidence>
<dbReference type="GO" id="GO:0046464">
    <property type="term" value="P:acylglycerol catabolic process"/>
    <property type="evidence" value="ECO:0007669"/>
    <property type="project" value="TreeGrafter"/>
</dbReference>
<organism evidence="2 3">
    <name type="scientific">Streptococcus ovuberis</name>
    <dbReference type="NCBI Taxonomy" id="1936207"/>
    <lineage>
        <taxon>Bacteria</taxon>
        <taxon>Bacillati</taxon>
        <taxon>Bacillota</taxon>
        <taxon>Bacilli</taxon>
        <taxon>Lactobacillales</taxon>
        <taxon>Streptococcaceae</taxon>
        <taxon>Streptococcus</taxon>
    </lineage>
</organism>
<dbReference type="AlphaFoldDB" id="A0A7X6MX47"/>